<dbReference type="Pfam" id="PF12833">
    <property type="entry name" value="HTH_18"/>
    <property type="match status" value="1"/>
</dbReference>
<evidence type="ECO:0000256" key="2">
    <source>
        <dbReference type="ARBA" id="ARBA00023125"/>
    </source>
</evidence>
<dbReference type="RefSeq" id="WP_120745913.1">
    <property type="nucleotide sequence ID" value="NZ_RBAH01000002.1"/>
</dbReference>
<organism evidence="6 7">
    <name type="scientific">Paenibacillus ginsengarvi</name>
    <dbReference type="NCBI Taxonomy" id="400777"/>
    <lineage>
        <taxon>Bacteria</taxon>
        <taxon>Bacillati</taxon>
        <taxon>Bacillota</taxon>
        <taxon>Bacilli</taxon>
        <taxon>Bacillales</taxon>
        <taxon>Paenibacillaceae</taxon>
        <taxon>Paenibacillus</taxon>
    </lineage>
</organism>
<dbReference type="GO" id="GO:0003700">
    <property type="term" value="F:DNA-binding transcription factor activity"/>
    <property type="evidence" value="ECO:0007669"/>
    <property type="project" value="InterPro"/>
</dbReference>
<evidence type="ECO:0000259" key="5">
    <source>
        <dbReference type="PROSITE" id="PS01124"/>
    </source>
</evidence>
<keyword evidence="2" id="KW-0238">DNA-binding</keyword>
<evidence type="ECO:0000256" key="4">
    <source>
        <dbReference type="ARBA" id="ARBA00023163"/>
    </source>
</evidence>
<dbReference type="SMART" id="SM00342">
    <property type="entry name" value="HTH_ARAC"/>
    <property type="match status" value="1"/>
</dbReference>
<accession>A0A3B0CM32</accession>
<dbReference type="OrthoDB" id="2636626at2"/>
<evidence type="ECO:0000313" key="6">
    <source>
        <dbReference type="EMBL" id="RKN86222.1"/>
    </source>
</evidence>
<name>A0A3B0CM32_9BACL</name>
<dbReference type="AlphaFoldDB" id="A0A3B0CM32"/>
<evidence type="ECO:0000256" key="3">
    <source>
        <dbReference type="ARBA" id="ARBA00023159"/>
    </source>
</evidence>
<keyword evidence="1" id="KW-0805">Transcription regulation</keyword>
<keyword evidence="7" id="KW-1185">Reference proteome</keyword>
<dbReference type="InterPro" id="IPR009057">
    <property type="entry name" value="Homeodomain-like_sf"/>
</dbReference>
<dbReference type="InterPro" id="IPR018062">
    <property type="entry name" value="HTH_AraC-typ_CS"/>
</dbReference>
<reference evidence="6 7" key="1">
    <citation type="journal article" date="2007" name="Int. J. Syst. Evol. Microbiol.">
        <title>Paenibacillus ginsengarvi sp. nov., isolated from soil from ginseng cultivation.</title>
        <authorList>
            <person name="Yoon M.H."/>
            <person name="Ten L.N."/>
            <person name="Im W.T."/>
        </authorList>
    </citation>
    <scope>NUCLEOTIDE SEQUENCE [LARGE SCALE GENOMIC DNA]</scope>
    <source>
        <strain evidence="6 7">KCTC 13059</strain>
    </source>
</reference>
<gene>
    <name evidence="6" type="ORF">D7M11_04215</name>
</gene>
<protein>
    <submittedName>
        <fullName evidence="6">AraC family transcriptional regulator</fullName>
    </submittedName>
</protein>
<evidence type="ECO:0000313" key="7">
    <source>
        <dbReference type="Proteomes" id="UP000282311"/>
    </source>
</evidence>
<dbReference type="Gene3D" id="1.10.10.60">
    <property type="entry name" value="Homeodomain-like"/>
    <property type="match status" value="2"/>
</dbReference>
<keyword evidence="3" id="KW-0010">Activator</keyword>
<proteinExistence type="predicted"/>
<dbReference type="SUPFAM" id="SSF51215">
    <property type="entry name" value="Regulatory protein AraC"/>
    <property type="match status" value="1"/>
</dbReference>
<dbReference type="Proteomes" id="UP000282311">
    <property type="component" value="Unassembled WGS sequence"/>
</dbReference>
<sequence>MHHANIIAIETKLIALSYSRDRTSFLLPEETYEGWVLLAGEKGVFRYTVADESGEVKVGEAVLCPPGTLLQREMLEKLDFHYMHFRLDARSSEGPVEFPYFGKIVFRDTSRLLSTLAVLRAARSNVSMQYSEHLVSDILYQLIGERAARRKEMKPRDAAIDEAARYINERACQSISMQSVASLVGLSHSQFTRKFQKELGVSPVKYLTGIRLHKVRQMLVETDESLESIAELCGYQNAFYLSRVFSKEMGMNPSFYRSTHQV</sequence>
<dbReference type="PROSITE" id="PS00041">
    <property type="entry name" value="HTH_ARAC_FAMILY_1"/>
    <property type="match status" value="1"/>
</dbReference>
<feature type="domain" description="HTH araC/xylS-type" evidence="5">
    <location>
        <begin position="161"/>
        <end position="259"/>
    </location>
</feature>
<comment type="caution">
    <text evidence="6">The sequence shown here is derived from an EMBL/GenBank/DDBJ whole genome shotgun (WGS) entry which is preliminary data.</text>
</comment>
<dbReference type="PROSITE" id="PS01124">
    <property type="entry name" value="HTH_ARAC_FAMILY_2"/>
    <property type="match status" value="1"/>
</dbReference>
<dbReference type="GO" id="GO:0043565">
    <property type="term" value="F:sequence-specific DNA binding"/>
    <property type="evidence" value="ECO:0007669"/>
    <property type="project" value="InterPro"/>
</dbReference>
<dbReference type="SUPFAM" id="SSF46689">
    <property type="entry name" value="Homeodomain-like"/>
    <property type="match status" value="2"/>
</dbReference>
<dbReference type="EMBL" id="RBAH01000002">
    <property type="protein sequence ID" value="RKN86222.1"/>
    <property type="molecule type" value="Genomic_DNA"/>
</dbReference>
<dbReference type="InterPro" id="IPR050204">
    <property type="entry name" value="AraC_XylS_family_regulators"/>
</dbReference>
<keyword evidence="4" id="KW-0804">Transcription</keyword>
<dbReference type="InterPro" id="IPR018060">
    <property type="entry name" value="HTH_AraC"/>
</dbReference>
<dbReference type="PANTHER" id="PTHR46796">
    <property type="entry name" value="HTH-TYPE TRANSCRIPTIONAL ACTIVATOR RHAS-RELATED"/>
    <property type="match status" value="1"/>
</dbReference>
<dbReference type="InterPro" id="IPR037923">
    <property type="entry name" value="HTH-like"/>
</dbReference>
<evidence type="ECO:0000256" key="1">
    <source>
        <dbReference type="ARBA" id="ARBA00023015"/>
    </source>
</evidence>